<evidence type="ECO:0000256" key="3">
    <source>
        <dbReference type="ARBA" id="ARBA00009466"/>
    </source>
</evidence>
<evidence type="ECO:0000313" key="11">
    <source>
        <dbReference type="Proteomes" id="UP000193944"/>
    </source>
</evidence>
<proteinExistence type="inferred from homology"/>
<evidence type="ECO:0000256" key="7">
    <source>
        <dbReference type="ARBA" id="ARBA00023242"/>
    </source>
</evidence>
<dbReference type="AlphaFoldDB" id="A0A1Y1XRG9"/>
<comment type="caution">
    <text evidence="10">The sequence shown here is derived from an EMBL/GenBank/DDBJ whole genome shotgun (WGS) entry which is preliminary data.</text>
</comment>
<dbReference type="Pfam" id="PF25795">
    <property type="entry name" value="TPR_XPO7"/>
    <property type="match status" value="1"/>
</dbReference>
<keyword evidence="6" id="KW-0653">Protein transport</keyword>
<comment type="similarity">
    <text evidence="3">Belongs to the exportin family.</text>
</comment>
<dbReference type="STRING" id="1754192.A0A1Y1XRG9"/>
<gene>
    <name evidence="10" type="ORF">BCR32DRAFT_273810</name>
</gene>
<keyword evidence="5" id="KW-0963">Cytoplasm</keyword>
<evidence type="ECO:0000313" key="10">
    <source>
        <dbReference type="EMBL" id="ORX88255.1"/>
    </source>
</evidence>
<evidence type="ECO:0000256" key="8">
    <source>
        <dbReference type="ARBA" id="ARBA00040444"/>
    </source>
</evidence>
<dbReference type="InterPro" id="IPR011989">
    <property type="entry name" value="ARM-like"/>
</dbReference>
<dbReference type="OrthoDB" id="5548448at2759"/>
<sequence>MEFQEVQRQIEEACVQTMNVSTRATGEQTILNFKNTPNNLMPSRYILENTTIPIVQFHMIKTIQEVILRDYVIYPHKDIIQTIEYLLNFTISHLQNLERFVKNELLHTISAIIKRSWLDENQLIKNDCFSKIHQLIESDNSMKWLAVLFFSNLLEEFSSDKATKIGLPYDFHYKCRQLFEELELKQIFETVIAVINQIITNNSWKSDKIGLELLSSCVITLEKILNWNFSVLSSNFSSFNIRQGLDDDSQHVKTLFPDSWNDIFSRQEIIEILFRICNLSLDQEVINHVTRQCLIQLSGLSCGIFKTDSAKKAYISKIMQGIMYLINSLSELSIYNDNYGQMLFDISKMIRRVIYNYKLDVIGDLPEFYKFINNSKDITMICLKNLESEESDMTCDNIDAFDELLYAWTSLISQSKEFTEKGISNNVINDFNQYLKQTCMDIFVRYIDCRLKLSELNLEEEEMDNGFTDEELYGDQMRYIAIIARFIPDQSLKKVRDLYSDRFNNYKILIENENLDYKQNITLQYLHEHIYWLTLITGHILADDAVGEQPLIDKYLMNYSLLKCQEGNTTDDIVELSNLILTIFGFVSIEPNDKKILNCSPLVTETFLWFIERWVQTYLFINKSDYSANLCSPILLNNYGIIEGHGVQVLEFIVQKLYSNICLWNSEESLVKQAIKVLDALSKSSITTEAMTKFNVFKEMTEFFLYKLYTLPPTVHSNVIRVNSVIVSKQANEEEIKGYYTVLGKALEGHIDSVLNRPDFAKVYQNPDVIEQVLNTLEMFEGLALSVNERNCSYIYSICSCFIASFIQLFNVYRNDNSVKLNIFRFFNSLIANTIPEILSRDQITSLYNSLVEFFNIFRNCSQHKDVNNDAEQDEIHDILMSALELVVNIISMGDNGANDEVVGLTIDSGDVIYSAMNIIIPMITENLLLQTDLCIKYIEVVSDLIEFYPVKLPKYAEALLPSIIKSLEFGINSVIYDVARVAFNALLNLSQYYNNQKLQGTNFAEFLELSLNHLLETTMKTLLFENIEQDLIGPASSSLLAMITARKDIYIGICQQIILQQQQNNSQYSQRLEMAFTTLNNSIEEIFNEKEKEQPESRQTKIYKFGYKDFNKFEKIFSSFLVNVRGFLRTH</sequence>
<evidence type="ECO:0000256" key="6">
    <source>
        <dbReference type="ARBA" id="ARBA00022927"/>
    </source>
</evidence>
<dbReference type="GO" id="GO:0005643">
    <property type="term" value="C:nuclear pore"/>
    <property type="evidence" value="ECO:0007669"/>
    <property type="project" value="TreeGrafter"/>
</dbReference>
<reference evidence="10 11" key="2">
    <citation type="submission" date="2016-08" db="EMBL/GenBank/DDBJ databases">
        <title>Pervasive Adenine N6-methylation of Active Genes in Fungi.</title>
        <authorList>
            <consortium name="DOE Joint Genome Institute"/>
            <person name="Mondo S.J."/>
            <person name="Dannebaum R.O."/>
            <person name="Kuo R.C."/>
            <person name="Labutti K."/>
            <person name="Haridas S."/>
            <person name="Kuo A."/>
            <person name="Salamov A."/>
            <person name="Ahrendt S.R."/>
            <person name="Lipzen A."/>
            <person name="Sullivan W."/>
            <person name="Andreopoulos W.B."/>
            <person name="Clum A."/>
            <person name="Lindquist E."/>
            <person name="Daum C."/>
            <person name="Ramamoorthy G.K."/>
            <person name="Gryganskyi A."/>
            <person name="Culley D."/>
            <person name="Magnuson J.K."/>
            <person name="James T.Y."/>
            <person name="O'Malley M.A."/>
            <person name="Stajich J.E."/>
            <person name="Spatafora J.W."/>
            <person name="Visel A."/>
            <person name="Grigoriev I.V."/>
        </authorList>
    </citation>
    <scope>NUCLEOTIDE SEQUENCE [LARGE SCALE GENOMIC DNA]</scope>
    <source>
        <strain evidence="10 11">S4</strain>
    </source>
</reference>
<dbReference type="InterPro" id="IPR044189">
    <property type="entry name" value="XPO4/7-like"/>
</dbReference>
<accession>A0A1Y1XRG9</accession>
<dbReference type="PANTHER" id="PTHR12596">
    <property type="entry name" value="EXPORTIN 4,7-RELATED"/>
    <property type="match status" value="1"/>
</dbReference>
<protein>
    <recommendedName>
        <fullName evidence="8">Exportin-4</fullName>
    </recommendedName>
</protein>
<dbReference type="Proteomes" id="UP000193944">
    <property type="component" value="Unassembled WGS sequence"/>
</dbReference>
<dbReference type="PANTHER" id="PTHR12596:SF1">
    <property type="entry name" value="EXPORTIN-4"/>
    <property type="match status" value="1"/>
</dbReference>
<dbReference type="EMBL" id="MCFG01000001">
    <property type="protein sequence ID" value="ORX88255.1"/>
    <property type="molecule type" value="Genomic_DNA"/>
</dbReference>
<evidence type="ECO:0000256" key="2">
    <source>
        <dbReference type="ARBA" id="ARBA00004496"/>
    </source>
</evidence>
<comment type="subcellular location">
    <subcellularLocation>
        <location evidence="2">Cytoplasm</location>
    </subcellularLocation>
    <subcellularLocation>
        <location evidence="1">Nucleus</location>
    </subcellularLocation>
</comment>
<name>A0A1Y1XRG9_9FUNG</name>
<evidence type="ECO:0000256" key="4">
    <source>
        <dbReference type="ARBA" id="ARBA00022448"/>
    </source>
</evidence>
<evidence type="ECO:0000259" key="9">
    <source>
        <dbReference type="Pfam" id="PF25795"/>
    </source>
</evidence>
<feature type="domain" description="Exportin-7/Ran-binding protein 17 TPR repeats" evidence="9">
    <location>
        <begin position="458"/>
        <end position="697"/>
    </location>
</feature>
<keyword evidence="11" id="KW-1185">Reference proteome</keyword>
<keyword evidence="7" id="KW-0539">Nucleus</keyword>
<dbReference type="InterPro" id="IPR057947">
    <property type="entry name" value="TPR_XPO7/RBP17"/>
</dbReference>
<dbReference type="SUPFAM" id="SSF48371">
    <property type="entry name" value="ARM repeat"/>
    <property type="match status" value="1"/>
</dbReference>
<organism evidence="10 11">
    <name type="scientific">Anaeromyces robustus</name>
    <dbReference type="NCBI Taxonomy" id="1754192"/>
    <lineage>
        <taxon>Eukaryota</taxon>
        <taxon>Fungi</taxon>
        <taxon>Fungi incertae sedis</taxon>
        <taxon>Chytridiomycota</taxon>
        <taxon>Chytridiomycota incertae sedis</taxon>
        <taxon>Neocallimastigomycetes</taxon>
        <taxon>Neocallimastigales</taxon>
        <taxon>Neocallimastigaceae</taxon>
        <taxon>Anaeromyces</taxon>
    </lineage>
</organism>
<dbReference type="GO" id="GO:0005737">
    <property type="term" value="C:cytoplasm"/>
    <property type="evidence" value="ECO:0007669"/>
    <property type="project" value="UniProtKB-SubCell"/>
</dbReference>
<reference evidence="10 11" key="1">
    <citation type="submission" date="2016-08" db="EMBL/GenBank/DDBJ databases">
        <title>A Parts List for Fungal Cellulosomes Revealed by Comparative Genomics.</title>
        <authorList>
            <consortium name="DOE Joint Genome Institute"/>
            <person name="Haitjema C.H."/>
            <person name="Gilmore S.P."/>
            <person name="Henske J.K."/>
            <person name="Solomon K.V."/>
            <person name="De Groot R."/>
            <person name="Kuo A."/>
            <person name="Mondo S.J."/>
            <person name="Salamov A.A."/>
            <person name="Labutti K."/>
            <person name="Zhao Z."/>
            <person name="Chiniquy J."/>
            <person name="Barry K."/>
            <person name="Brewer H.M."/>
            <person name="Purvine S.O."/>
            <person name="Wright A.T."/>
            <person name="Boxma B."/>
            <person name="Van Alen T."/>
            <person name="Hackstein J.H."/>
            <person name="Baker S.E."/>
            <person name="Grigoriev I.V."/>
            <person name="O'Malley M.A."/>
        </authorList>
    </citation>
    <scope>NUCLEOTIDE SEQUENCE [LARGE SCALE GENOMIC DNA]</scope>
    <source>
        <strain evidence="10 11">S4</strain>
    </source>
</reference>
<dbReference type="GO" id="GO:0005049">
    <property type="term" value="F:nuclear export signal receptor activity"/>
    <property type="evidence" value="ECO:0007669"/>
    <property type="project" value="InterPro"/>
</dbReference>
<dbReference type="InterPro" id="IPR016024">
    <property type="entry name" value="ARM-type_fold"/>
</dbReference>
<keyword evidence="4" id="KW-0813">Transport</keyword>
<evidence type="ECO:0000256" key="1">
    <source>
        <dbReference type="ARBA" id="ARBA00004123"/>
    </source>
</evidence>
<dbReference type="Gene3D" id="1.25.10.10">
    <property type="entry name" value="Leucine-rich Repeat Variant"/>
    <property type="match status" value="2"/>
</dbReference>
<dbReference type="GO" id="GO:0006611">
    <property type="term" value="P:protein export from nucleus"/>
    <property type="evidence" value="ECO:0007669"/>
    <property type="project" value="TreeGrafter"/>
</dbReference>
<evidence type="ECO:0000256" key="5">
    <source>
        <dbReference type="ARBA" id="ARBA00022490"/>
    </source>
</evidence>